<dbReference type="EMBL" id="OY660866">
    <property type="protein sequence ID" value="CAJ1052883.1"/>
    <property type="molecule type" value="Genomic_DNA"/>
</dbReference>
<dbReference type="Pfam" id="PF15350">
    <property type="entry name" value="ETAA1"/>
    <property type="match status" value="1"/>
</dbReference>
<dbReference type="GO" id="GO:2000001">
    <property type="term" value="P:regulation of DNA damage checkpoint"/>
    <property type="evidence" value="ECO:0007669"/>
    <property type="project" value="TreeGrafter"/>
</dbReference>
<name>A0AAV1EWH2_XYRNO</name>
<keyword evidence="3" id="KW-1185">Reference proteome</keyword>
<feature type="region of interest" description="Disordered" evidence="1">
    <location>
        <begin position="135"/>
        <end position="156"/>
    </location>
</feature>
<proteinExistence type="predicted"/>
<feature type="region of interest" description="Disordered" evidence="1">
    <location>
        <begin position="1"/>
        <end position="71"/>
    </location>
</feature>
<feature type="region of interest" description="Disordered" evidence="1">
    <location>
        <begin position="193"/>
        <end position="216"/>
    </location>
</feature>
<dbReference type="PANTHER" id="PTHR16434">
    <property type="entry name" value="EWING'S TUMOR-ASSOCIATED ANTIGEN 1 ETAA1"/>
    <property type="match status" value="1"/>
</dbReference>
<evidence type="ECO:0000313" key="2">
    <source>
        <dbReference type="EMBL" id="CAJ1052883.1"/>
    </source>
</evidence>
<feature type="compositionally biased region" description="Polar residues" evidence="1">
    <location>
        <begin position="330"/>
        <end position="339"/>
    </location>
</feature>
<accession>A0AAV1EWH2</accession>
<feature type="compositionally biased region" description="Polar residues" evidence="1">
    <location>
        <begin position="348"/>
        <end position="376"/>
    </location>
</feature>
<feature type="compositionally biased region" description="Polar residues" evidence="1">
    <location>
        <begin position="12"/>
        <end position="25"/>
    </location>
</feature>
<feature type="compositionally biased region" description="Basic residues" evidence="1">
    <location>
        <begin position="26"/>
        <end position="35"/>
    </location>
</feature>
<reference evidence="2" key="1">
    <citation type="submission" date="2023-08" db="EMBL/GenBank/DDBJ databases">
        <authorList>
            <person name="Alioto T."/>
            <person name="Alioto T."/>
            <person name="Gomez Garrido J."/>
        </authorList>
    </citation>
    <scope>NUCLEOTIDE SEQUENCE</scope>
</reference>
<dbReference type="GO" id="GO:0043596">
    <property type="term" value="C:nuclear replication fork"/>
    <property type="evidence" value="ECO:0007669"/>
    <property type="project" value="TreeGrafter"/>
</dbReference>
<evidence type="ECO:0000313" key="3">
    <source>
        <dbReference type="Proteomes" id="UP001178508"/>
    </source>
</evidence>
<dbReference type="AlphaFoldDB" id="A0AAV1EWH2"/>
<feature type="compositionally biased region" description="Polar residues" evidence="1">
    <location>
        <begin position="234"/>
        <end position="247"/>
    </location>
</feature>
<feature type="region of interest" description="Disordered" evidence="1">
    <location>
        <begin position="515"/>
        <end position="550"/>
    </location>
</feature>
<dbReference type="PANTHER" id="PTHR16434:SF4">
    <property type="entry name" value="ETAA1 ACTIVATOR OF ATR KINASE"/>
    <property type="match status" value="1"/>
</dbReference>
<feature type="region of interest" description="Disordered" evidence="1">
    <location>
        <begin position="330"/>
        <end position="447"/>
    </location>
</feature>
<feature type="region of interest" description="Disordered" evidence="1">
    <location>
        <begin position="83"/>
        <end position="103"/>
    </location>
</feature>
<organism evidence="2 3">
    <name type="scientific">Xyrichtys novacula</name>
    <name type="common">Pearly razorfish</name>
    <name type="synonym">Hemipteronotus novacula</name>
    <dbReference type="NCBI Taxonomy" id="13765"/>
    <lineage>
        <taxon>Eukaryota</taxon>
        <taxon>Metazoa</taxon>
        <taxon>Chordata</taxon>
        <taxon>Craniata</taxon>
        <taxon>Vertebrata</taxon>
        <taxon>Euteleostomi</taxon>
        <taxon>Actinopterygii</taxon>
        <taxon>Neopterygii</taxon>
        <taxon>Teleostei</taxon>
        <taxon>Neoteleostei</taxon>
        <taxon>Acanthomorphata</taxon>
        <taxon>Eupercaria</taxon>
        <taxon>Labriformes</taxon>
        <taxon>Labridae</taxon>
        <taxon>Xyrichtys</taxon>
    </lineage>
</organism>
<dbReference type="GO" id="GO:0031297">
    <property type="term" value="P:replication fork processing"/>
    <property type="evidence" value="ECO:0007669"/>
    <property type="project" value="TreeGrafter"/>
</dbReference>
<dbReference type="InterPro" id="IPR029406">
    <property type="entry name" value="ETAA1"/>
</dbReference>
<dbReference type="Proteomes" id="UP001178508">
    <property type="component" value="Chromosome 3"/>
</dbReference>
<feature type="compositionally biased region" description="Polar residues" evidence="1">
    <location>
        <begin position="530"/>
        <end position="539"/>
    </location>
</feature>
<feature type="compositionally biased region" description="Polar residues" evidence="1">
    <location>
        <begin position="397"/>
        <end position="434"/>
    </location>
</feature>
<dbReference type="GO" id="GO:0006974">
    <property type="term" value="P:DNA damage response"/>
    <property type="evidence" value="ECO:0007669"/>
    <property type="project" value="TreeGrafter"/>
</dbReference>
<dbReference type="GO" id="GO:0043539">
    <property type="term" value="F:protein serine/threonine kinase activator activity"/>
    <property type="evidence" value="ECO:0007669"/>
    <property type="project" value="TreeGrafter"/>
</dbReference>
<sequence>MNAGWRKVDPQSGPTGSSQAATPRTNRLRRSHRHTQTAVGIEPPKNELTEFKTPTRIPRPKTGGVFSVESPCNDSDFQQDIIWDATSPSPNRPGKRGKKPTGVVNISEIVSRIAPKYGRPKVVEPSLQQWIGDTIPCTPDVQVPKPKKRSPRPNGVDDLLKLAQQFDFNLFHQGEEEEVEDLHQQSLQLLPDDSLDFENDFPPSIKNHQPDKRIKHTQPDLQMEDDLDFLFDGPTQQTSRNFSQVSQEKLPPGVSANEAPVKASEPSHRATNVKGVPASNEFEDDWENDDILNDSLVLEMTQNPQIFAAPRHCSTQKPLGQIKDKYPTNIPVSVGSSSAKVEKKNARQRSTFKLTSNPHFSPKRSQTDTWTNSKVDYSSKAAGKDTQQDKFGALEGNGSQCSWQKPNTVRSDPQKTQFKQRTSVSNVKYSTTSAPKPAPRFPQSPAVASSRSEAAVSDFLDEDLNSFFSSDPIWDDPADDDLLCEMCEDVENQVQKIPTKQIPPISTSREALQPTVRTRDNGTKLPANQKPFTQKQTHQTPPPSLAARGSHAHGFVSNAAAGVQIKTDSFRNTQNKNTSGSMNSSAGLQASSRVLSSRAGNFQKDQFTFKRPSNLVSTASDKVLGKCSAAEIELKKQQAMERRRQRLQAAQNP</sequence>
<gene>
    <name evidence="2" type="ORF">XNOV1_A016060</name>
</gene>
<protein>
    <submittedName>
        <fullName evidence="2">Ewing's tumor-associated antigen 1-like</fullName>
    </submittedName>
</protein>
<feature type="region of interest" description="Disordered" evidence="1">
    <location>
        <begin position="232"/>
        <end position="273"/>
    </location>
</feature>
<evidence type="ECO:0000256" key="1">
    <source>
        <dbReference type="SAM" id="MobiDB-lite"/>
    </source>
</evidence>